<reference evidence="6 7" key="1">
    <citation type="submission" date="2016-10" db="EMBL/GenBank/DDBJ databases">
        <authorList>
            <person name="de Groot N.N."/>
        </authorList>
    </citation>
    <scope>NUCLEOTIDE SEQUENCE [LARGE SCALE GENOMIC DNA]</scope>
    <source>
        <strain evidence="6 7">CGMCC 1.7727</strain>
    </source>
</reference>
<evidence type="ECO:0000256" key="5">
    <source>
        <dbReference type="SAM" id="Phobius"/>
    </source>
</evidence>
<dbReference type="EMBL" id="FOGL01000017">
    <property type="protein sequence ID" value="SES07792.1"/>
    <property type="molecule type" value="Genomic_DNA"/>
</dbReference>
<keyword evidence="2 5" id="KW-0812">Transmembrane</keyword>
<keyword evidence="1" id="KW-1003">Cell membrane</keyword>
<dbReference type="InterPro" id="IPR003810">
    <property type="entry name" value="Mntp/YtaF"/>
</dbReference>
<dbReference type="InterPro" id="IPR014205">
    <property type="entry name" value="Spore_YtaF"/>
</dbReference>
<evidence type="ECO:0000256" key="2">
    <source>
        <dbReference type="ARBA" id="ARBA00022692"/>
    </source>
</evidence>
<dbReference type="NCBIfam" id="TIGR02840">
    <property type="entry name" value="spore_YtaF"/>
    <property type="match status" value="1"/>
</dbReference>
<dbReference type="Pfam" id="PF02659">
    <property type="entry name" value="Mntp"/>
    <property type="match status" value="1"/>
</dbReference>
<dbReference type="RefSeq" id="WP_089742713.1">
    <property type="nucleotide sequence ID" value="NZ_FOGL01000017.1"/>
</dbReference>
<dbReference type="STRING" id="531814.SAMN04487944_11753"/>
<protein>
    <submittedName>
        <fullName evidence="6">Putative sporulation protein YtaF</fullName>
    </submittedName>
</protein>
<keyword evidence="7" id="KW-1185">Reference proteome</keyword>
<sequence length="203" mass="22248">MIILILVAFAISMDSFFIAFTYGLKKMELSIWQMMKIAVIVGSVFISSLSVGKLIVQYLSESQAEIIAGGILILIGIVFLLSNVQIPFHLLPNWKKLFFFFDILKKPMKADLDRSGKINGLEALVLGIALSLDSFGAGVAISMLHLSIPLAAILVTVITFLFLKAGIETGKYFAQLKKMERLNFIPGCILIVIGVTKIILAPL</sequence>
<evidence type="ECO:0000313" key="6">
    <source>
        <dbReference type="EMBL" id="SES07792.1"/>
    </source>
</evidence>
<keyword evidence="3 5" id="KW-1133">Transmembrane helix</keyword>
<feature type="transmembrane region" description="Helical" evidence="5">
    <location>
        <begin position="184"/>
        <end position="201"/>
    </location>
</feature>
<organism evidence="6 7">
    <name type="scientific">Gracilibacillus ureilyticus</name>
    <dbReference type="NCBI Taxonomy" id="531814"/>
    <lineage>
        <taxon>Bacteria</taxon>
        <taxon>Bacillati</taxon>
        <taxon>Bacillota</taxon>
        <taxon>Bacilli</taxon>
        <taxon>Bacillales</taxon>
        <taxon>Bacillaceae</taxon>
        <taxon>Gracilibacillus</taxon>
    </lineage>
</organism>
<dbReference type="PANTHER" id="PTHR35529:SF2">
    <property type="entry name" value="SPORULATION PROTEIN YTAF-RELATED"/>
    <property type="match status" value="1"/>
</dbReference>
<dbReference type="PANTHER" id="PTHR35529">
    <property type="entry name" value="MANGANESE EFFLUX PUMP MNTP-RELATED"/>
    <property type="match status" value="1"/>
</dbReference>
<accession>A0A1H9UEL3</accession>
<evidence type="ECO:0000256" key="1">
    <source>
        <dbReference type="ARBA" id="ARBA00022475"/>
    </source>
</evidence>
<feature type="transmembrane region" description="Helical" evidence="5">
    <location>
        <begin position="66"/>
        <end position="86"/>
    </location>
</feature>
<dbReference type="AlphaFoldDB" id="A0A1H9UEL3"/>
<evidence type="ECO:0000256" key="3">
    <source>
        <dbReference type="ARBA" id="ARBA00022989"/>
    </source>
</evidence>
<feature type="transmembrane region" description="Helical" evidence="5">
    <location>
        <begin position="143"/>
        <end position="163"/>
    </location>
</feature>
<proteinExistence type="predicted"/>
<dbReference type="OrthoDB" id="1679205at2"/>
<keyword evidence="4 5" id="KW-0472">Membrane</keyword>
<feature type="transmembrane region" description="Helical" evidence="5">
    <location>
        <begin position="37"/>
        <end position="60"/>
    </location>
</feature>
<feature type="transmembrane region" description="Helical" evidence="5">
    <location>
        <begin position="6"/>
        <end position="25"/>
    </location>
</feature>
<evidence type="ECO:0000256" key="4">
    <source>
        <dbReference type="ARBA" id="ARBA00023136"/>
    </source>
</evidence>
<name>A0A1H9UEL3_9BACI</name>
<evidence type="ECO:0000313" key="7">
    <source>
        <dbReference type="Proteomes" id="UP000199687"/>
    </source>
</evidence>
<dbReference type="Proteomes" id="UP000199687">
    <property type="component" value="Unassembled WGS sequence"/>
</dbReference>
<gene>
    <name evidence="6" type="ORF">SAMN04487944_11753</name>
</gene>